<gene>
    <name evidence="2" type="ORF">A3G33_00855</name>
</gene>
<dbReference type="GO" id="GO:0035438">
    <property type="term" value="F:cyclic-di-GMP binding"/>
    <property type="evidence" value="ECO:0007669"/>
    <property type="project" value="InterPro"/>
</dbReference>
<comment type="caution">
    <text evidence="2">The sequence shown here is derived from an EMBL/GenBank/DDBJ whole genome shotgun (WGS) entry which is preliminary data.</text>
</comment>
<dbReference type="AlphaFoldDB" id="A0A1G1L3I2"/>
<evidence type="ECO:0000313" key="3">
    <source>
        <dbReference type="Proteomes" id="UP000178187"/>
    </source>
</evidence>
<dbReference type="Gene3D" id="2.40.10.220">
    <property type="entry name" value="predicted glycosyltransferase like domains"/>
    <property type="match status" value="1"/>
</dbReference>
<dbReference type="InterPro" id="IPR036513">
    <property type="entry name" value="STAS_dom_sf"/>
</dbReference>
<evidence type="ECO:0000313" key="2">
    <source>
        <dbReference type="EMBL" id="OGW99429.1"/>
    </source>
</evidence>
<feature type="domain" description="PilZ" evidence="1">
    <location>
        <begin position="127"/>
        <end position="237"/>
    </location>
</feature>
<sequence length="246" mass="27718">MIPQIHQRKLGSVMIVDVEGSLTGPWALRGKDEMRYFVKSAETHQIVFNLANTEGMDSLGVKSLFENIPADDGISVILGNRGVMNTLEHYCGNKRFRVFRNETEVIAALGDNDVVRNPSVGTDADGRLSPRLRTSVPLEFYYKDDEDILLFKGIVTNMSLGGLFAEYIDLANPEQSLEGFDPKRMKTLQLVVFLPHRKPLSLEGEVAHIHSSKEQLGIGIKFERLQQSQIDEINKFLKLQQWVSTN</sequence>
<evidence type="ECO:0000259" key="1">
    <source>
        <dbReference type="Pfam" id="PF07238"/>
    </source>
</evidence>
<organism evidence="2 3">
    <name type="scientific">Candidatus Danuiimicrobium aquiferis</name>
    <dbReference type="NCBI Taxonomy" id="1801832"/>
    <lineage>
        <taxon>Bacteria</taxon>
        <taxon>Pseudomonadati</taxon>
        <taxon>Candidatus Omnitrophota</taxon>
        <taxon>Candidatus Danuiimicrobium</taxon>
    </lineage>
</organism>
<dbReference type="EMBL" id="MHFR01000007">
    <property type="protein sequence ID" value="OGW99429.1"/>
    <property type="molecule type" value="Genomic_DNA"/>
</dbReference>
<accession>A0A1G1L3I2</accession>
<name>A0A1G1L3I2_9BACT</name>
<dbReference type="Pfam" id="PF07238">
    <property type="entry name" value="PilZ"/>
    <property type="match status" value="1"/>
</dbReference>
<dbReference type="SUPFAM" id="SSF141371">
    <property type="entry name" value="PilZ domain-like"/>
    <property type="match status" value="1"/>
</dbReference>
<dbReference type="SUPFAM" id="SSF52091">
    <property type="entry name" value="SpoIIaa-like"/>
    <property type="match status" value="1"/>
</dbReference>
<dbReference type="InterPro" id="IPR009875">
    <property type="entry name" value="PilZ_domain"/>
</dbReference>
<proteinExistence type="predicted"/>
<reference evidence="2 3" key="1">
    <citation type="journal article" date="2016" name="Nat. Commun.">
        <title>Thousands of microbial genomes shed light on interconnected biogeochemical processes in an aquifer system.</title>
        <authorList>
            <person name="Anantharaman K."/>
            <person name="Brown C.T."/>
            <person name="Hug L.A."/>
            <person name="Sharon I."/>
            <person name="Castelle C.J."/>
            <person name="Probst A.J."/>
            <person name="Thomas B.C."/>
            <person name="Singh A."/>
            <person name="Wilkins M.J."/>
            <person name="Karaoz U."/>
            <person name="Brodie E.L."/>
            <person name="Williams K.H."/>
            <person name="Hubbard S.S."/>
            <person name="Banfield J.F."/>
        </authorList>
    </citation>
    <scope>NUCLEOTIDE SEQUENCE [LARGE SCALE GENOMIC DNA]</scope>
</reference>
<protein>
    <recommendedName>
        <fullName evidence="1">PilZ domain-containing protein</fullName>
    </recommendedName>
</protein>
<dbReference type="Proteomes" id="UP000178187">
    <property type="component" value="Unassembled WGS sequence"/>
</dbReference>